<organism evidence="4 5">
    <name type="scientific">Cohnella fermenti</name>
    <dbReference type="NCBI Taxonomy" id="2565925"/>
    <lineage>
        <taxon>Bacteria</taxon>
        <taxon>Bacillati</taxon>
        <taxon>Bacillota</taxon>
        <taxon>Bacilli</taxon>
        <taxon>Bacillales</taxon>
        <taxon>Paenibacillaceae</taxon>
        <taxon>Cohnella</taxon>
    </lineage>
</organism>
<dbReference type="OrthoDB" id="9796817at2"/>
<dbReference type="AlphaFoldDB" id="A0A4S4BUD5"/>
<evidence type="ECO:0000313" key="5">
    <source>
        <dbReference type="Proteomes" id="UP000310636"/>
    </source>
</evidence>
<dbReference type="InterPro" id="IPR000914">
    <property type="entry name" value="SBP_5_dom"/>
</dbReference>
<comment type="caution">
    <text evidence="4">The sequence shown here is derived from an EMBL/GenBank/DDBJ whole genome shotgun (WGS) entry which is preliminary data.</text>
</comment>
<dbReference type="PROSITE" id="PS51257">
    <property type="entry name" value="PROKAR_LIPOPROTEIN"/>
    <property type="match status" value="1"/>
</dbReference>
<dbReference type="RefSeq" id="WP_136370304.1">
    <property type="nucleotide sequence ID" value="NZ_SSOB01000015.1"/>
</dbReference>
<dbReference type="InterPro" id="IPR039424">
    <property type="entry name" value="SBP_5"/>
</dbReference>
<evidence type="ECO:0000259" key="3">
    <source>
        <dbReference type="Pfam" id="PF00496"/>
    </source>
</evidence>
<evidence type="ECO:0000313" key="4">
    <source>
        <dbReference type="EMBL" id="THF78716.1"/>
    </source>
</evidence>
<protein>
    <submittedName>
        <fullName evidence="4">ABC transporter substrate-binding protein</fullName>
    </submittedName>
</protein>
<feature type="chain" id="PRO_5038765496" evidence="2">
    <location>
        <begin position="25"/>
        <end position="538"/>
    </location>
</feature>
<dbReference type="SUPFAM" id="SSF53850">
    <property type="entry name" value="Periplasmic binding protein-like II"/>
    <property type="match status" value="1"/>
</dbReference>
<dbReference type="Gene3D" id="3.40.190.10">
    <property type="entry name" value="Periplasmic binding protein-like II"/>
    <property type="match status" value="1"/>
</dbReference>
<dbReference type="GO" id="GO:0015833">
    <property type="term" value="P:peptide transport"/>
    <property type="evidence" value="ECO:0007669"/>
    <property type="project" value="TreeGrafter"/>
</dbReference>
<dbReference type="GO" id="GO:1904680">
    <property type="term" value="F:peptide transmembrane transporter activity"/>
    <property type="evidence" value="ECO:0007669"/>
    <property type="project" value="TreeGrafter"/>
</dbReference>
<dbReference type="EMBL" id="SSOB01000015">
    <property type="protein sequence ID" value="THF78716.1"/>
    <property type="molecule type" value="Genomic_DNA"/>
</dbReference>
<gene>
    <name evidence="4" type="ORF">E6C55_13385</name>
</gene>
<dbReference type="GO" id="GO:0042597">
    <property type="term" value="C:periplasmic space"/>
    <property type="evidence" value="ECO:0007669"/>
    <property type="project" value="UniProtKB-ARBA"/>
</dbReference>
<feature type="domain" description="Solute-binding protein family 5" evidence="3">
    <location>
        <begin position="99"/>
        <end position="454"/>
    </location>
</feature>
<accession>A0A4S4BUD5</accession>
<dbReference type="Gene3D" id="3.90.76.10">
    <property type="entry name" value="Dipeptide-binding Protein, Domain 1"/>
    <property type="match status" value="1"/>
</dbReference>
<reference evidence="4 5" key="1">
    <citation type="submission" date="2019-04" db="EMBL/GenBank/DDBJ databases">
        <title>Cohnella sp. nov. isolated from preserved vegetables.</title>
        <authorList>
            <person name="Lin S.-Y."/>
            <person name="Hung M.-H."/>
            <person name="Young C.-C."/>
        </authorList>
    </citation>
    <scope>NUCLEOTIDE SEQUENCE [LARGE SCALE GENOMIC DNA]</scope>
    <source>
        <strain evidence="4 5">CC-MHH1044</strain>
    </source>
</reference>
<sequence>MRKKWRSGLGLSAAAVLAFTVACSNGNNNNGGSNASGSASPANSSTASQPAAASYKDSLKIAVTAQPPTLDSATTASALALDIAGNIFETLFTLNGNYEPTPVLAESYEKSEDGLTYTIKLRQGVKFHNGKELTSDDVVASMNRWLATSSRAKTLLEEANFSASDATTVVLKLAKPNPDVLVLLSAQAAFPAIFPKEVIEAAPAEGITDYIGTGPYKLAEWKQDQYIHLVRNDDYASPEGEPSGFAGKKEAATPNIYYYFVPDNATRVAGVKSGEYDVADSIPTENFEELSADSNVALSSYPGGTLTAFLNSSEGAFKNEKLRQAAVAALNDEDILLASFANPDLYKLDPGFMNPDQTQWASTAGSEYYNQNDQEKAKQLLKDAGYNGEKIVLLTTPDYSEMYAATLVIQEELKQVGFNVEVLSSDFATFLKTKDEHSKWNLMVTSNGYQLIPPQLLAVTQSWVGLDDAQVKASVATISSEADPAAAKAEWDKLQGYLYEQAYSAVIGHYNEVVATSKKVEGFSQFVGPVLWNAKVAK</sequence>
<dbReference type="Pfam" id="PF00496">
    <property type="entry name" value="SBP_bac_5"/>
    <property type="match status" value="1"/>
</dbReference>
<dbReference type="PANTHER" id="PTHR30290:SF38">
    <property type="entry name" value="D,D-DIPEPTIDE-BINDING PERIPLASMIC PROTEIN DDPA-RELATED"/>
    <property type="match status" value="1"/>
</dbReference>
<dbReference type="PANTHER" id="PTHR30290">
    <property type="entry name" value="PERIPLASMIC BINDING COMPONENT OF ABC TRANSPORTER"/>
    <property type="match status" value="1"/>
</dbReference>
<evidence type="ECO:0000256" key="2">
    <source>
        <dbReference type="SAM" id="SignalP"/>
    </source>
</evidence>
<dbReference type="GO" id="GO:0043190">
    <property type="term" value="C:ATP-binding cassette (ABC) transporter complex"/>
    <property type="evidence" value="ECO:0007669"/>
    <property type="project" value="InterPro"/>
</dbReference>
<dbReference type="Gene3D" id="3.10.105.10">
    <property type="entry name" value="Dipeptide-binding Protein, Domain 3"/>
    <property type="match status" value="1"/>
</dbReference>
<name>A0A4S4BUD5_9BACL</name>
<proteinExistence type="predicted"/>
<keyword evidence="1 2" id="KW-0732">Signal</keyword>
<dbReference type="CDD" id="cd08502">
    <property type="entry name" value="PBP2_NikA_DppA_OppA_like_16"/>
    <property type="match status" value="1"/>
</dbReference>
<feature type="signal peptide" evidence="2">
    <location>
        <begin position="1"/>
        <end position="24"/>
    </location>
</feature>
<dbReference type="InterPro" id="IPR030678">
    <property type="entry name" value="Peptide/Ni-bd"/>
</dbReference>
<dbReference type="PIRSF" id="PIRSF002741">
    <property type="entry name" value="MppA"/>
    <property type="match status" value="1"/>
</dbReference>
<keyword evidence="5" id="KW-1185">Reference proteome</keyword>
<evidence type="ECO:0000256" key="1">
    <source>
        <dbReference type="ARBA" id="ARBA00022729"/>
    </source>
</evidence>
<dbReference type="Proteomes" id="UP000310636">
    <property type="component" value="Unassembled WGS sequence"/>
</dbReference>